<sequence>MLLHITAGIAHFWRMKHIIFALGLVALAVPAQAACYADYKAKKDDPLRLAYGVTQVTGDCTKKSAANGLRPKLAADGWTLLNIVGTFDESGLEQRKGAAGDFFLRY</sequence>
<reference evidence="3" key="1">
    <citation type="submission" date="2016-09" db="EMBL/GenBank/DDBJ databases">
        <authorList>
            <person name="Wibberg D."/>
        </authorList>
    </citation>
    <scope>NUCLEOTIDE SEQUENCE [LARGE SCALE GENOMIC DNA]</scope>
</reference>
<proteinExistence type="predicted"/>
<feature type="chain" id="PRO_5009906789" evidence="1">
    <location>
        <begin position="34"/>
        <end position="106"/>
    </location>
</feature>
<protein>
    <submittedName>
        <fullName evidence="2">Putative secreted protein</fullName>
    </submittedName>
</protein>
<dbReference type="Proteomes" id="UP000184085">
    <property type="component" value="Unassembled WGS sequence"/>
</dbReference>
<gene>
    <name evidence="2" type="ORF">KARMA_3451</name>
</gene>
<name>A0A1M4N557_9RHOB</name>
<dbReference type="RefSeq" id="WP_420809848.1">
    <property type="nucleotide sequence ID" value="NZ_FMJB01000064.1"/>
</dbReference>
<dbReference type="AlphaFoldDB" id="A0A1M4N557"/>
<dbReference type="EMBL" id="FMJB01000064">
    <property type="protein sequence ID" value="SCM69217.1"/>
    <property type="molecule type" value="Genomic_DNA"/>
</dbReference>
<feature type="signal peptide" evidence="1">
    <location>
        <begin position="1"/>
        <end position="33"/>
    </location>
</feature>
<evidence type="ECO:0000313" key="2">
    <source>
        <dbReference type="EMBL" id="SCM69217.1"/>
    </source>
</evidence>
<accession>A0A1M4N557</accession>
<evidence type="ECO:0000313" key="3">
    <source>
        <dbReference type="Proteomes" id="UP000184085"/>
    </source>
</evidence>
<keyword evidence="1" id="KW-0732">Signal</keyword>
<evidence type="ECO:0000256" key="1">
    <source>
        <dbReference type="SAM" id="SignalP"/>
    </source>
</evidence>
<keyword evidence="3" id="KW-1185">Reference proteome</keyword>
<organism evidence="2 3">
    <name type="scientific">Donghicola eburneus</name>
    <dbReference type="NCBI Taxonomy" id="393278"/>
    <lineage>
        <taxon>Bacteria</taxon>
        <taxon>Pseudomonadati</taxon>
        <taxon>Pseudomonadota</taxon>
        <taxon>Alphaproteobacteria</taxon>
        <taxon>Rhodobacterales</taxon>
        <taxon>Roseobacteraceae</taxon>
        <taxon>Donghicola</taxon>
    </lineage>
</organism>